<feature type="domain" description="GAF" evidence="1">
    <location>
        <begin position="28"/>
        <end position="173"/>
    </location>
</feature>
<dbReference type="Pfam" id="PF01590">
    <property type="entry name" value="GAF"/>
    <property type="match status" value="1"/>
</dbReference>
<dbReference type="InterPro" id="IPR003018">
    <property type="entry name" value="GAF"/>
</dbReference>
<accession>A0ABW2BKK7</accession>
<dbReference type="EMBL" id="JBHSWN010000001">
    <property type="protein sequence ID" value="MFC6790973.1"/>
    <property type="molecule type" value="Genomic_DNA"/>
</dbReference>
<gene>
    <name evidence="2" type="ORF">ACFQE0_15940</name>
</gene>
<reference evidence="3" key="1">
    <citation type="journal article" date="2019" name="Int. J. Syst. Evol. Microbiol.">
        <title>The Global Catalogue of Microorganisms (GCM) 10K type strain sequencing project: providing services to taxonomists for standard genome sequencing and annotation.</title>
        <authorList>
            <consortium name="The Broad Institute Genomics Platform"/>
            <consortium name="The Broad Institute Genome Sequencing Center for Infectious Disease"/>
            <person name="Wu L."/>
            <person name="Ma J."/>
        </authorList>
    </citation>
    <scope>NUCLEOTIDE SEQUENCE [LARGE SCALE GENOMIC DNA]</scope>
    <source>
        <strain evidence="3">CCUG 48316</strain>
    </source>
</reference>
<dbReference type="Gene3D" id="3.30.450.40">
    <property type="match status" value="1"/>
</dbReference>
<dbReference type="PANTHER" id="PTHR43102">
    <property type="entry name" value="SLR1143 PROTEIN"/>
    <property type="match status" value="1"/>
</dbReference>
<organism evidence="2 3">
    <name type="scientific">Methylobacterium komagatae</name>
    <dbReference type="NCBI Taxonomy" id="374425"/>
    <lineage>
        <taxon>Bacteria</taxon>
        <taxon>Pseudomonadati</taxon>
        <taxon>Pseudomonadota</taxon>
        <taxon>Alphaproteobacteria</taxon>
        <taxon>Hyphomicrobiales</taxon>
        <taxon>Methylobacteriaceae</taxon>
        <taxon>Methylobacterium</taxon>
    </lineage>
</organism>
<proteinExistence type="predicted"/>
<dbReference type="PANTHER" id="PTHR43102:SF2">
    <property type="entry name" value="GAF DOMAIN-CONTAINING PROTEIN"/>
    <property type="match status" value="1"/>
</dbReference>
<protein>
    <submittedName>
        <fullName evidence="2">GAF domain-containing protein</fullName>
    </submittedName>
</protein>
<comment type="caution">
    <text evidence="2">The sequence shown here is derived from an EMBL/GenBank/DDBJ whole genome shotgun (WGS) entry which is preliminary data.</text>
</comment>
<dbReference type="SUPFAM" id="SSF55781">
    <property type="entry name" value="GAF domain-like"/>
    <property type="match status" value="1"/>
</dbReference>
<dbReference type="SMART" id="SM00065">
    <property type="entry name" value="GAF"/>
    <property type="match status" value="1"/>
</dbReference>
<evidence type="ECO:0000259" key="1">
    <source>
        <dbReference type="SMART" id="SM00065"/>
    </source>
</evidence>
<dbReference type="RefSeq" id="WP_378971356.1">
    <property type="nucleotide sequence ID" value="NZ_JBHSWN010000001.1"/>
</dbReference>
<evidence type="ECO:0000313" key="2">
    <source>
        <dbReference type="EMBL" id="MFC6790973.1"/>
    </source>
</evidence>
<evidence type="ECO:0000313" key="3">
    <source>
        <dbReference type="Proteomes" id="UP001596292"/>
    </source>
</evidence>
<sequence length="278" mass="29857">MSHVMRPARAEEDARLAALAAFDVLDTPPERGFDDIVNLARRLCAAPVALVSLVDRDRQWFKARTGFPACETDLDRSVCKFVLTEPGVLQIPDLTLDARTRANPLVTGEPHLRFYAGAPLRTPEGQVLGSLCVIDHAPRPGGLTPNQVEDLELLARQVMDQLVLRRALAERDRSERQRAAVAETLAAVASTGGDLDASFRTVLAGAMRAVPAADAGAVEMLDGADLVYRAVTAELAPHLGLRLPVDGSLAGACLRGTSRFSFRTSSKTHGRSGMCLRA</sequence>
<name>A0ABW2BKK7_9HYPH</name>
<keyword evidence="3" id="KW-1185">Reference proteome</keyword>
<dbReference type="Proteomes" id="UP001596292">
    <property type="component" value="Unassembled WGS sequence"/>
</dbReference>
<dbReference type="InterPro" id="IPR029016">
    <property type="entry name" value="GAF-like_dom_sf"/>
</dbReference>